<evidence type="ECO:0000259" key="7">
    <source>
        <dbReference type="PROSITE" id="PS50950"/>
    </source>
</evidence>
<comment type="caution">
    <text evidence="8">The sequence shown here is derived from an EMBL/GenBank/DDBJ whole genome shotgun (WGS) entry which is preliminary data.</text>
</comment>
<dbReference type="SMART" id="SM00980">
    <property type="entry name" value="THAP"/>
    <property type="match status" value="1"/>
</dbReference>
<organism evidence="8 9">
    <name type="scientific">Spodoptera exigua</name>
    <name type="common">Beet armyworm</name>
    <name type="synonym">Noctua fulgens</name>
    <dbReference type="NCBI Taxonomy" id="7107"/>
    <lineage>
        <taxon>Eukaryota</taxon>
        <taxon>Metazoa</taxon>
        <taxon>Ecdysozoa</taxon>
        <taxon>Arthropoda</taxon>
        <taxon>Hexapoda</taxon>
        <taxon>Insecta</taxon>
        <taxon>Pterygota</taxon>
        <taxon>Neoptera</taxon>
        <taxon>Endopterygota</taxon>
        <taxon>Lepidoptera</taxon>
        <taxon>Glossata</taxon>
        <taxon>Ditrysia</taxon>
        <taxon>Noctuoidea</taxon>
        <taxon>Noctuidae</taxon>
        <taxon>Amphipyrinae</taxon>
        <taxon>Spodoptera</taxon>
    </lineage>
</organism>
<dbReference type="Proteomes" id="UP000814243">
    <property type="component" value="Unassembled WGS sequence"/>
</dbReference>
<keyword evidence="3" id="KW-0862">Zinc</keyword>
<feature type="domain" description="THAP-type" evidence="7">
    <location>
        <begin position="1"/>
        <end position="81"/>
    </location>
</feature>
<dbReference type="Pfam" id="PF05485">
    <property type="entry name" value="THAP"/>
    <property type="match status" value="1"/>
</dbReference>
<feature type="coiled-coil region" evidence="6">
    <location>
        <begin position="153"/>
        <end position="180"/>
    </location>
</feature>
<evidence type="ECO:0000256" key="4">
    <source>
        <dbReference type="ARBA" id="ARBA00023125"/>
    </source>
</evidence>
<keyword evidence="2 5" id="KW-0863">Zinc-finger</keyword>
<dbReference type="InterPro" id="IPR048366">
    <property type="entry name" value="TNP-like_GBD"/>
</dbReference>
<reference evidence="8" key="1">
    <citation type="journal article" date="2021" name="G3 (Bethesda)">
        <title>Genome and transcriptome analysis of the beet armyworm Spodoptera exigua reveals targets for pest control. .</title>
        <authorList>
            <person name="Simon S."/>
            <person name="Breeschoten T."/>
            <person name="Jansen H.J."/>
            <person name="Dirks R.P."/>
            <person name="Schranz M.E."/>
            <person name="Ros V.I.D."/>
        </authorList>
    </citation>
    <scope>NUCLEOTIDE SEQUENCE</scope>
    <source>
        <strain evidence="8">TB_SE_WUR_2020</strain>
    </source>
</reference>
<keyword evidence="4 5" id="KW-0238">DNA-binding</keyword>
<dbReference type="InterPro" id="IPR006612">
    <property type="entry name" value="THAP_Znf"/>
</dbReference>
<accession>A0A922MSP5</accession>
<dbReference type="GO" id="GO:0008270">
    <property type="term" value="F:zinc ion binding"/>
    <property type="evidence" value="ECO:0007669"/>
    <property type="project" value="UniProtKB-KW"/>
</dbReference>
<dbReference type="PANTHER" id="PTHR47577">
    <property type="entry name" value="THAP DOMAIN-CONTAINING PROTEIN 6"/>
    <property type="match status" value="1"/>
</dbReference>
<dbReference type="EMBL" id="JACEFF010000200">
    <property type="protein sequence ID" value="KAH9642149.1"/>
    <property type="molecule type" value="Genomic_DNA"/>
</dbReference>
<protein>
    <recommendedName>
        <fullName evidence="7">THAP-type domain-containing protein</fullName>
    </recommendedName>
</protein>
<sequence>MPTTRRCVFGCKTTGVTVHNFPQPTKDPDRFKIWVNLAGSLLRGLSDEEIFHRKKVCDVHFKPQDRTRNNRLSAIAVPSLLLPGIHHTAIPHQTIDVPSTSSIIDMPSTSIIMQSGIATVNVATHQPFTATSIKTPSKSISMKSGSKSRWLFTRTTIRQIKNLKREILRLKKRGDMYKTRIENAEKVSNNKAFQIITAKMNLPTKIFTGMQYRETRKKPKGRRFTIDEKILSLSFYKRSPKSYKLLSKCFTLPSAKSLKKLLANIKIMPGINKLIFAKIHDSVASMSEDDKLCVLIFDEMSITPQIQYDAGNDKLKGFATLKTSDQLQVADHVLLFMVRGVKKNYKQPVAYYFTQNLNKIELKNVIKDVIRKVFATGLKILATVCDQCTTNVGAIESLITESKEMFLRKGKIWRNDFIVFNNEKIVPLYDVPHLLKRLRNNLLTKDLVYLDPEEGKQKVLKWDYFQQLYEADKSYGHLKILQKVTEEHINREKINKMKVKTAAQVFSHSFAIAAQHLYDSGKVGSEIMNIKPFVLMMDQLFDSLNCNVFDISNSKIYRAGVKKKSPHHQLWIDAIKFLKNMKFLEQKKTGDKIRLIEKTVPSIKNFIKTIEGMQVIWKVLSEKHGFDIMLCRNFNQDPIENFFGNVRSLGARNVAPNCVSFEGAYKSLLLNNFSSSHSIKANCEEDIATFLQSLNFLLDQKETTEKLDSKENDLPLQIPISNKLLDDDVEIREAGFEIRNYVCGWVLKKCFARICKSCKTCLHRNCSQMKLMVAH</sequence>
<keyword evidence="6" id="KW-0175">Coiled coil</keyword>
<dbReference type="PANTHER" id="PTHR47577:SF2">
    <property type="entry name" value="THAP DOMAIN CONTAINING 9"/>
    <property type="match status" value="1"/>
</dbReference>
<evidence type="ECO:0000256" key="3">
    <source>
        <dbReference type="ARBA" id="ARBA00022833"/>
    </source>
</evidence>
<evidence type="ECO:0000256" key="6">
    <source>
        <dbReference type="SAM" id="Coils"/>
    </source>
</evidence>
<gene>
    <name evidence="8" type="ORF">HF086_007459</name>
</gene>
<dbReference type="PROSITE" id="PS50950">
    <property type="entry name" value="ZF_THAP"/>
    <property type="match status" value="1"/>
</dbReference>
<evidence type="ECO:0000256" key="1">
    <source>
        <dbReference type="ARBA" id="ARBA00022723"/>
    </source>
</evidence>
<evidence type="ECO:0000313" key="8">
    <source>
        <dbReference type="EMBL" id="KAH9642149.1"/>
    </source>
</evidence>
<dbReference type="Pfam" id="PF21787">
    <property type="entry name" value="TNP-like_RNaseH_N"/>
    <property type="match status" value="1"/>
</dbReference>
<dbReference type="InterPro" id="IPR048365">
    <property type="entry name" value="TNP-like_RNaseH_N"/>
</dbReference>
<evidence type="ECO:0000256" key="2">
    <source>
        <dbReference type="ARBA" id="ARBA00022771"/>
    </source>
</evidence>
<dbReference type="Pfam" id="PF21789">
    <property type="entry name" value="TNP-like_RNaseH_C"/>
    <property type="match status" value="1"/>
</dbReference>
<evidence type="ECO:0000313" key="9">
    <source>
        <dbReference type="Proteomes" id="UP000814243"/>
    </source>
</evidence>
<dbReference type="AlphaFoldDB" id="A0A922MSP5"/>
<keyword evidence="1" id="KW-0479">Metal-binding</keyword>
<evidence type="ECO:0000256" key="5">
    <source>
        <dbReference type="PROSITE-ProRule" id="PRU00309"/>
    </source>
</evidence>
<name>A0A922MSP5_SPOEX</name>
<dbReference type="SUPFAM" id="SSF57716">
    <property type="entry name" value="Glucocorticoid receptor-like (DNA-binding domain)"/>
    <property type="match status" value="1"/>
</dbReference>
<dbReference type="GO" id="GO:0003677">
    <property type="term" value="F:DNA binding"/>
    <property type="evidence" value="ECO:0007669"/>
    <property type="project" value="UniProtKB-UniRule"/>
</dbReference>
<proteinExistence type="predicted"/>
<dbReference type="Pfam" id="PF21788">
    <property type="entry name" value="TNP-like_GBD"/>
    <property type="match status" value="1"/>
</dbReference>
<dbReference type="InterPro" id="IPR048367">
    <property type="entry name" value="TNP-like_RNaseH_C"/>
</dbReference>